<organism evidence="6 7">
    <name type="scientific">Coemansia erecta</name>
    <dbReference type="NCBI Taxonomy" id="147472"/>
    <lineage>
        <taxon>Eukaryota</taxon>
        <taxon>Fungi</taxon>
        <taxon>Fungi incertae sedis</taxon>
        <taxon>Zoopagomycota</taxon>
        <taxon>Kickxellomycotina</taxon>
        <taxon>Kickxellomycetes</taxon>
        <taxon>Kickxellales</taxon>
        <taxon>Kickxellaceae</taxon>
        <taxon>Coemansia</taxon>
    </lineage>
</organism>
<dbReference type="PANTHER" id="PTHR15688">
    <property type="entry name" value="KINETOCHORE-ASSOCIATED PROTEIN 1"/>
    <property type="match status" value="1"/>
</dbReference>
<dbReference type="InterPro" id="IPR052802">
    <property type="entry name" value="KNTC1"/>
</dbReference>
<dbReference type="InterPro" id="IPR015943">
    <property type="entry name" value="WD40/YVTN_repeat-like_dom_sf"/>
</dbReference>
<dbReference type="GO" id="GO:0007094">
    <property type="term" value="P:mitotic spindle assembly checkpoint signaling"/>
    <property type="evidence" value="ECO:0007669"/>
    <property type="project" value="TreeGrafter"/>
</dbReference>
<evidence type="ECO:0000313" key="6">
    <source>
        <dbReference type="EMBL" id="KAJ1723734.1"/>
    </source>
</evidence>
<name>A0A9W7XZ33_9FUNG</name>
<dbReference type="Gene3D" id="2.130.10.10">
    <property type="entry name" value="YVTN repeat-like/Quinoprotein amine dehydrogenase"/>
    <property type="match status" value="1"/>
</dbReference>
<dbReference type="Pfam" id="PF24516">
    <property type="entry name" value="ARM_KNTC1_2nd"/>
    <property type="match status" value="1"/>
</dbReference>
<dbReference type="SUPFAM" id="SSF75011">
    <property type="entry name" value="3-carboxy-cis,cis-mucoante lactonizing enzyme"/>
    <property type="match status" value="1"/>
</dbReference>
<evidence type="ECO:0000256" key="1">
    <source>
        <dbReference type="SAM" id="MobiDB-lite"/>
    </source>
</evidence>
<dbReference type="InterPro" id="IPR055405">
    <property type="entry name" value="ARM_KNTC1_3rd"/>
</dbReference>
<keyword evidence="7" id="KW-1185">Reference proteome</keyword>
<dbReference type="GO" id="GO:0005828">
    <property type="term" value="C:kinetochore microtubule"/>
    <property type="evidence" value="ECO:0007669"/>
    <property type="project" value="TreeGrafter"/>
</dbReference>
<feature type="domain" description="KNTC1 third ARM-repeats" evidence="4">
    <location>
        <begin position="1443"/>
        <end position="1637"/>
    </location>
</feature>
<dbReference type="GO" id="GO:1990423">
    <property type="term" value="C:RZZ complex"/>
    <property type="evidence" value="ECO:0007669"/>
    <property type="project" value="TreeGrafter"/>
</dbReference>
<reference evidence="6" key="1">
    <citation type="submission" date="2022-07" db="EMBL/GenBank/DDBJ databases">
        <title>Phylogenomic reconstructions and comparative analyses of Kickxellomycotina fungi.</title>
        <authorList>
            <person name="Reynolds N.K."/>
            <person name="Stajich J.E."/>
            <person name="Barry K."/>
            <person name="Grigoriev I.V."/>
            <person name="Crous P."/>
            <person name="Smith M.E."/>
        </authorList>
    </citation>
    <scope>NUCLEOTIDE SEQUENCE</scope>
    <source>
        <strain evidence="6">NBRC 32514</strain>
    </source>
</reference>
<evidence type="ECO:0000313" key="7">
    <source>
        <dbReference type="Proteomes" id="UP001149813"/>
    </source>
</evidence>
<evidence type="ECO:0000259" key="5">
    <source>
        <dbReference type="Pfam" id="PF24516"/>
    </source>
</evidence>
<proteinExistence type="predicted"/>
<dbReference type="InterPro" id="IPR019527">
    <property type="entry name" value="RZZ-complex_KNTC1/ROD_C"/>
</dbReference>
<dbReference type="Pfam" id="PF24506">
    <property type="entry name" value="KNTC1_N"/>
    <property type="match status" value="1"/>
</dbReference>
<dbReference type="PANTHER" id="PTHR15688:SF1">
    <property type="entry name" value="KINETOCHORE-ASSOCIATED PROTEIN 1"/>
    <property type="match status" value="1"/>
</dbReference>
<feature type="compositionally biased region" description="Low complexity" evidence="1">
    <location>
        <begin position="16"/>
        <end position="28"/>
    </location>
</feature>
<dbReference type="Pfam" id="PF10493">
    <property type="entry name" value="Rod_C"/>
    <property type="match status" value="2"/>
</dbReference>
<dbReference type="GO" id="GO:0000070">
    <property type="term" value="P:mitotic sister chromatid segregation"/>
    <property type="evidence" value="ECO:0007669"/>
    <property type="project" value="TreeGrafter"/>
</dbReference>
<feature type="region of interest" description="Disordered" evidence="1">
    <location>
        <begin position="1"/>
        <end position="33"/>
    </location>
</feature>
<dbReference type="Pfam" id="PF24515">
    <property type="entry name" value="ARM_KNTC1_3rd"/>
    <property type="match status" value="1"/>
</dbReference>
<evidence type="ECO:0000259" key="3">
    <source>
        <dbReference type="Pfam" id="PF24506"/>
    </source>
</evidence>
<sequence>MTEDSDGAQPKRRRVSAAPASPSKAPEAAEAEEWRVEVRGAADETLQLGRVDRGAGERTLDAYKLETLLSGHQPPGAADGPVGLALGGEHVAVAVGRAIHVADASGSHVLAVVRHESHVTCAALNADGQFVAFGDGRGALFIVHVATRRVVFTRALPGGAGVRRVVFGREDGGGEALVVVAGRHVERFGGIRARELGRAIAAGEAGEAARLGGLIGVAAADPAHVPHGEVADVAAAGCTLVAGRGDDEGEEEGAAALSSWQVGAGGALRLADAVGLAGGGGGYVRVEASHDGRHAVALGPAGRLDVYERRTLTRVFRFGAGVADFALLPAPGAGLRAAVVVSADGDGDGASDELLVVDLPGGRARHALDVARGTRLARGRAAQHDASVVFVERRAGGFDVRRLAEAQPVERLAHFVRLGRFAAADAFALAHGIAPAHVARARLEAMAAGAAGQACDGADDDEALRLVRLAAGPPAQLADVALRLPARTLRGAQALVREAQAAARASGDAALVGRAGDAARRLGTWLSVAGAFDAAAWQAFRSADLAAHVRAWLAQGDVARAAAVWRRHAGDARVRGDLAAALHAFPVRGDAGALARWLGGEARRVAGGLAPGVRGAVGAWLEARARVLEALPGRLADALVLAEAAVAVAVAGSEQALAAAFLRAQLADLALLQREHALALPLDAYAQLAFSDVACMLLDRVAAAERLGAAYRAHFVPYARAHRLDHVRLAQQYCERAMRPGGAWEPRVAQLLRCLQAEAEAECAACAAGSRSPALRAYAGVALAAMRRAEVPWSAAVDAAMAGAVAVLQAHAGPADADAEAAQWRVEAAEHVRLMRLRRMLVARGLADFRVSNTRMAQPLVLRLVRARAGDASAAVLRDALLVADAYHHVGRVGVYVARVQALCAAGRAEDAGDVVRLADELEASEPAGAGAGAGRPAERLAAREVGRRALCWAREALDAMPFAATPASRQAFRAHAAAACAVVRGLRLLADRYAAAPAGARRPAVSPAELARLQALVAREAGDFALVWQLLADAGLMVSPGELRVAATRAQILDDMVDRQWLRPLDPRRALPPLLPPRIAALAAMLHVPRVELLRRVAVRCADLRLPAWALDACGQLVRAAAAAEARREGVAPWADVLRALAAAERLVARAPEGAHVRRMLELAQTALRTCAAAAVATAPGVAGLQDVLAALVDMQACWDLAVGVFGQTTEGDFARLTQRRAEPEVEAGSSASSGLPDGQWLAPLFAGTYAERGLVLPAARVMPLVGRLASALRRLPSPAAAELLQRTSDQAPAAAQPRREGKMADTACNQDQDHDLDPDPDRDLDMDRCDSDSDYDCLDLPALRAAAIARCRALVGELAQGRHWMLAVQTLQLTVAQLARSAFATGLADDPADAASDDTALDLLRQRLAGGGLSDDELHVLLAPLPDTDLVPDVAALAGRSLVRALQQTRGLDAPFVFATMLMTPVAQAYHRLSGAMSHAGLLPARVVELANIGAACSSVWQQQALLDRCRSVAAAARWGEQLQLLRLAPPFDITSLNAPTRDLLMPLVRPMLLRTGMDISAVLEFADAFRLDDSEVVLEYISLCCSAPGVSAYQARVLAAVDEVANSKLLERTYVDCLENAVSAYDYERLLFVVEQLQALRPQDATLGKYQAVLHVLSSHERRAPPPHEELLVEWARTAGARRQRSLEQQLPPALAGADAEAGPPLDELLKEYPLAPARLPFHSLVNATPWATLLPELSAESVDALLPLAAPLGLSEDDFYINLIDAMLKQWNAAPTAQVLSPTEPPARFNAVKPLIQRLKDPEATISTIKHVADELPCGPDRIAALKTGMKLVSKWGQSIKRLAEPDMPQMLAKAEAIYVLFEKSLTDSTVEITLRRNALEQHLPLFVDAQDADAVVRALAAVFETACDRSSQSSQPESGIHVPKAAEQNKDINNAAIAIDDETEIQNILEALAKVYAISLESLMRKLLDKYLATPVSFVSASSDLLLPSTRCQLSLRRPDSQESVLRRRVTCILRIYPPSDAVRALLGFAYDSRSGSSCLCRARALDILFSLASDDDIAQLQEPEDVHAYLQALVYLADFDYVGIPQSNSDFISCDKPALARSVWVDCYEDPKAVQLVCNMCLDFAVDDCNLMVQLLRRLHSAGLFHYVAGVLSTVSSTECYSTEATELAKFWNQTLVGYVTQAVSQISDSRGGADKECDTIIIETLLEVFGLCLHSVYLFEIDVSAVVGAALALHADISRDELDIEAADLIACAAFDILPHSQSAEDALLERLSSLDPHDVHRLIIRLLDFAEHAARLASPVIFVDWATSRSMTLVFDMVDNAGTHEQVLLNPPLGRAVHAFVRNRIAQDKLQVAVQACLAKDKHQLASQLVCRYYQTRSTDVLVDDAKRAGFNVSEAKRSSSAGSDNTIGTSDFDMFADTQDMSAEERKLIKGLTDQNKLEIYMHSRN</sequence>
<feature type="domain" description="KNTC1 N-terminal" evidence="3">
    <location>
        <begin position="89"/>
        <end position="328"/>
    </location>
</feature>
<dbReference type="Proteomes" id="UP001149813">
    <property type="component" value="Unassembled WGS sequence"/>
</dbReference>
<feature type="compositionally biased region" description="Basic and acidic residues" evidence="1">
    <location>
        <begin position="1313"/>
        <end position="1329"/>
    </location>
</feature>
<dbReference type="OrthoDB" id="343783at2759"/>
<dbReference type="EMBL" id="JANBOJ010000055">
    <property type="protein sequence ID" value="KAJ1723734.1"/>
    <property type="molecule type" value="Genomic_DNA"/>
</dbReference>
<evidence type="ECO:0000259" key="2">
    <source>
        <dbReference type="Pfam" id="PF10493"/>
    </source>
</evidence>
<feature type="domain" description="KNTC1 second ARM-repeats" evidence="5">
    <location>
        <begin position="781"/>
        <end position="915"/>
    </location>
</feature>
<accession>A0A9W7XZ33</accession>
<dbReference type="InterPro" id="IPR055402">
    <property type="entry name" value="KNTC1_N"/>
</dbReference>
<dbReference type="GO" id="GO:1903394">
    <property type="term" value="P:protein localization to kinetochore involved in kinetochore assembly"/>
    <property type="evidence" value="ECO:0007669"/>
    <property type="project" value="TreeGrafter"/>
</dbReference>
<feature type="domain" description="RZZ complex subunit KNTC1/ROD C-terminal" evidence="2">
    <location>
        <begin position="1948"/>
        <end position="2189"/>
    </location>
</feature>
<comment type="caution">
    <text evidence="6">The sequence shown here is derived from an EMBL/GenBank/DDBJ whole genome shotgun (WGS) entry which is preliminary data.</text>
</comment>
<evidence type="ECO:0000259" key="4">
    <source>
        <dbReference type="Pfam" id="PF24515"/>
    </source>
</evidence>
<dbReference type="InterPro" id="IPR055404">
    <property type="entry name" value="ARM_KNTC1_2nd"/>
</dbReference>
<protein>
    <recommendedName>
        <fullName evidence="8">RZZ complex subunit KNTC1/ROD C-terminal domain-containing protein</fullName>
    </recommendedName>
</protein>
<feature type="region of interest" description="Disordered" evidence="1">
    <location>
        <begin position="1285"/>
        <end position="1329"/>
    </location>
</feature>
<gene>
    <name evidence="6" type="ORF">LPJ53_001959</name>
</gene>
<dbReference type="GO" id="GO:0005737">
    <property type="term" value="C:cytoplasm"/>
    <property type="evidence" value="ECO:0007669"/>
    <property type="project" value="TreeGrafter"/>
</dbReference>
<dbReference type="GO" id="GO:0031267">
    <property type="term" value="F:small GTPase binding"/>
    <property type="evidence" value="ECO:0007669"/>
    <property type="project" value="TreeGrafter"/>
</dbReference>
<evidence type="ECO:0008006" key="8">
    <source>
        <dbReference type="Google" id="ProtNLM"/>
    </source>
</evidence>
<feature type="domain" description="RZZ complex subunit KNTC1/ROD C-terminal" evidence="2">
    <location>
        <begin position="1717"/>
        <end position="1861"/>
    </location>
</feature>